<sequence length="374" mass="38658">MNTCPTCSAITATNPCDSCGAATCCSACGEWLDGPFCGSCGTPAPNSHPGLAPQGPVGPGGATAVPQLPPTYAENPNAHFGSTTAPSVEWLDSVPLANQDDHLGQPLTWAFRSLKQNLGILSLITLVVVGIYLLAVVIFIAIQALATALGVPLLSVLATLVSLLFGFVVFSVEFMILSRTWSLASRGVPISLQAVLQPQGFPSILGAMLLVAPLMIFLGPIAVGFWMTTFLLAAGDMFPAAESVGRTLSITCSSARRFFHTVLIGLFSLIWGAFLTVGAFSLFSLLSASAAAAALGGSGGFDEYGNYSSGSFQGQQSGIVLVLVIGAVLMVWAALSFALVHLVGLWVAARLRLVTGRPLGSLALSANQILEVSK</sequence>
<feature type="transmembrane region" description="Helical" evidence="1">
    <location>
        <begin position="118"/>
        <end position="142"/>
    </location>
</feature>
<accession>A0A6J7A1Z5</accession>
<keyword evidence="1" id="KW-0472">Membrane</keyword>
<proteinExistence type="predicted"/>
<evidence type="ECO:0000256" key="1">
    <source>
        <dbReference type="SAM" id="Phobius"/>
    </source>
</evidence>
<evidence type="ECO:0000313" key="2">
    <source>
        <dbReference type="EMBL" id="CAB4826598.1"/>
    </source>
</evidence>
<feature type="transmembrane region" description="Helical" evidence="1">
    <location>
        <begin position="198"/>
        <end position="217"/>
    </location>
</feature>
<dbReference type="EMBL" id="CAFAAQ010000286">
    <property type="protein sequence ID" value="CAB4826598.1"/>
    <property type="molecule type" value="Genomic_DNA"/>
</dbReference>
<organism evidence="2">
    <name type="scientific">freshwater metagenome</name>
    <dbReference type="NCBI Taxonomy" id="449393"/>
    <lineage>
        <taxon>unclassified sequences</taxon>
        <taxon>metagenomes</taxon>
        <taxon>ecological metagenomes</taxon>
    </lineage>
</organism>
<gene>
    <name evidence="2" type="ORF">UFOPK3046_02065</name>
</gene>
<feature type="transmembrane region" description="Helical" evidence="1">
    <location>
        <begin position="154"/>
        <end position="177"/>
    </location>
</feature>
<dbReference type="AlphaFoldDB" id="A0A6J7A1Z5"/>
<keyword evidence="1" id="KW-0812">Transmembrane</keyword>
<reference evidence="2" key="1">
    <citation type="submission" date="2020-05" db="EMBL/GenBank/DDBJ databases">
        <authorList>
            <person name="Chiriac C."/>
            <person name="Salcher M."/>
            <person name="Ghai R."/>
            <person name="Kavagutti S V."/>
        </authorList>
    </citation>
    <scope>NUCLEOTIDE SEQUENCE</scope>
</reference>
<keyword evidence="1" id="KW-1133">Transmembrane helix</keyword>
<feature type="transmembrane region" description="Helical" evidence="1">
    <location>
        <begin position="262"/>
        <end position="286"/>
    </location>
</feature>
<feature type="transmembrane region" description="Helical" evidence="1">
    <location>
        <begin position="319"/>
        <end position="348"/>
    </location>
</feature>
<protein>
    <submittedName>
        <fullName evidence="2">Unannotated protein</fullName>
    </submittedName>
</protein>
<name>A0A6J7A1Z5_9ZZZZ</name>